<feature type="region of interest" description="Disordered" evidence="1">
    <location>
        <begin position="24"/>
        <end position="74"/>
    </location>
</feature>
<evidence type="ECO:0000313" key="3">
    <source>
        <dbReference type="Proteomes" id="UP000015106"/>
    </source>
</evidence>
<accession>A0A8R7QR81</accession>
<reference evidence="2" key="3">
    <citation type="submission" date="2022-06" db="UniProtKB">
        <authorList>
            <consortium name="EnsemblPlants"/>
        </authorList>
    </citation>
    <scope>IDENTIFICATION</scope>
</reference>
<dbReference type="Gramene" id="TuG1812G0600003275.01.T02">
    <property type="protein sequence ID" value="TuG1812G0600003275.01.T02.cds242525"/>
    <property type="gene ID" value="TuG1812G0600003275.01"/>
</dbReference>
<dbReference type="AlphaFoldDB" id="A0A8R7QR81"/>
<dbReference type="EnsemblPlants" id="TuG1812G0600003275.01.T02">
    <property type="protein sequence ID" value="TuG1812G0600003275.01.T02.cds242525"/>
    <property type="gene ID" value="TuG1812G0600003275.01"/>
</dbReference>
<sequence length="74" mass="7484">MLLNRGWGRRSVAGGDGLLIDCGGADESRGRGQPVGRADRPLQVAGGRGRGGLTGGGGGRGRSNPQQNATWLVS</sequence>
<organism evidence="2 3">
    <name type="scientific">Triticum urartu</name>
    <name type="common">Red wild einkorn</name>
    <name type="synonym">Crithodium urartu</name>
    <dbReference type="NCBI Taxonomy" id="4572"/>
    <lineage>
        <taxon>Eukaryota</taxon>
        <taxon>Viridiplantae</taxon>
        <taxon>Streptophyta</taxon>
        <taxon>Embryophyta</taxon>
        <taxon>Tracheophyta</taxon>
        <taxon>Spermatophyta</taxon>
        <taxon>Magnoliopsida</taxon>
        <taxon>Liliopsida</taxon>
        <taxon>Poales</taxon>
        <taxon>Poaceae</taxon>
        <taxon>BOP clade</taxon>
        <taxon>Pooideae</taxon>
        <taxon>Triticodae</taxon>
        <taxon>Triticeae</taxon>
        <taxon>Triticinae</taxon>
        <taxon>Triticum</taxon>
    </lineage>
</organism>
<keyword evidence="3" id="KW-1185">Reference proteome</keyword>
<feature type="compositionally biased region" description="Polar residues" evidence="1">
    <location>
        <begin position="63"/>
        <end position="74"/>
    </location>
</feature>
<feature type="compositionally biased region" description="Gly residues" evidence="1">
    <location>
        <begin position="46"/>
        <end position="61"/>
    </location>
</feature>
<dbReference type="EnsemblPlants" id="TuG1812G0600003275.01.T01">
    <property type="protein sequence ID" value="TuG1812G0600003275.01.T01.cds242527"/>
    <property type="gene ID" value="TuG1812G0600003275.01"/>
</dbReference>
<reference evidence="2" key="2">
    <citation type="submission" date="2018-03" db="EMBL/GenBank/DDBJ databases">
        <title>The Triticum urartu genome reveals the dynamic nature of wheat genome evolution.</title>
        <authorList>
            <person name="Ling H."/>
            <person name="Ma B."/>
            <person name="Shi X."/>
            <person name="Liu H."/>
            <person name="Dong L."/>
            <person name="Sun H."/>
            <person name="Cao Y."/>
            <person name="Gao Q."/>
            <person name="Zheng S."/>
            <person name="Li Y."/>
            <person name="Yu Y."/>
            <person name="Du H."/>
            <person name="Qi M."/>
            <person name="Li Y."/>
            <person name="Yu H."/>
            <person name="Cui Y."/>
            <person name="Wang N."/>
            <person name="Chen C."/>
            <person name="Wu H."/>
            <person name="Zhao Y."/>
            <person name="Zhang J."/>
            <person name="Li Y."/>
            <person name="Zhou W."/>
            <person name="Zhang B."/>
            <person name="Hu W."/>
            <person name="Eijk M."/>
            <person name="Tang J."/>
            <person name="Witsenboer H."/>
            <person name="Zhao S."/>
            <person name="Li Z."/>
            <person name="Zhang A."/>
            <person name="Wang D."/>
            <person name="Liang C."/>
        </authorList>
    </citation>
    <scope>NUCLEOTIDE SEQUENCE [LARGE SCALE GENOMIC DNA]</scope>
    <source>
        <strain evidence="2">cv. G1812</strain>
    </source>
</reference>
<proteinExistence type="predicted"/>
<evidence type="ECO:0000313" key="2">
    <source>
        <dbReference type="EnsemblPlants" id="TuG1812G0600003275.01.T01.cds242527"/>
    </source>
</evidence>
<protein>
    <submittedName>
        <fullName evidence="2">Uncharacterized protein</fullName>
    </submittedName>
</protein>
<reference evidence="3" key="1">
    <citation type="journal article" date="2013" name="Nature">
        <title>Draft genome of the wheat A-genome progenitor Triticum urartu.</title>
        <authorList>
            <person name="Ling H.Q."/>
            <person name="Zhao S."/>
            <person name="Liu D."/>
            <person name="Wang J."/>
            <person name="Sun H."/>
            <person name="Zhang C."/>
            <person name="Fan H."/>
            <person name="Li D."/>
            <person name="Dong L."/>
            <person name="Tao Y."/>
            <person name="Gao C."/>
            <person name="Wu H."/>
            <person name="Li Y."/>
            <person name="Cui Y."/>
            <person name="Guo X."/>
            <person name="Zheng S."/>
            <person name="Wang B."/>
            <person name="Yu K."/>
            <person name="Liang Q."/>
            <person name="Yang W."/>
            <person name="Lou X."/>
            <person name="Chen J."/>
            <person name="Feng M."/>
            <person name="Jian J."/>
            <person name="Zhang X."/>
            <person name="Luo G."/>
            <person name="Jiang Y."/>
            <person name="Liu J."/>
            <person name="Wang Z."/>
            <person name="Sha Y."/>
            <person name="Zhang B."/>
            <person name="Wu H."/>
            <person name="Tang D."/>
            <person name="Shen Q."/>
            <person name="Xue P."/>
            <person name="Zou S."/>
            <person name="Wang X."/>
            <person name="Liu X."/>
            <person name="Wang F."/>
            <person name="Yang Y."/>
            <person name="An X."/>
            <person name="Dong Z."/>
            <person name="Zhang K."/>
            <person name="Zhang X."/>
            <person name="Luo M.C."/>
            <person name="Dvorak J."/>
            <person name="Tong Y."/>
            <person name="Wang J."/>
            <person name="Yang H."/>
            <person name="Li Z."/>
            <person name="Wang D."/>
            <person name="Zhang A."/>
            <person name="Wang J."/>
        </authorList>
    </citation>
    <scope>NUCLEOTIDE SEQUENCE</scope>
    <source>
        <strain evidence="3">cv. G1812</strain>
    </source>
</reference>
<dbReference type="Proteomes" id="UP000015106">
    <property type="component" value="Chromosome 6"/>
</dbReference>
<evidence type="ECO:0000256" key="1">
    <source>
        <dbReference type="SAM" id="MobiDB-lite"/>
    </source>
</evidence>
<name>A0A8R7QR81_TRIUA</name>
<dbReference type="Gramene" id="TuG1812G0600003275.01.T01">
    <property type="protein sequence ID" value="TuG1812G0600003275.01.T01.cds242527"/>
    <property type="gene ID" value="TuG1812G0600003275.01"/>
</dbReference>